<feature type="transmembrane region" description="Helical" evidence="6">
    <location>
        <begin position="79"/>
        <end position="101"/>
    </location>
</feature>
<feature type="transmembrane region" description="Helical" evidence="6">
    <location>
        <begin position="198"/>
        <end position="216"/>
    </location>
</feature>
<evidence type="ECO:0000256" key="1">
    <source>
        <dbReference type="ARBA" id="ARBA00004651"/>
    </source>
</evidence>
<keyword evidence="3 6" id="KW-0812">Transmembrane</keyword>
<feature type="domain" description="VTT" evidence="7">
    <location>
        <begin position="59"/>
        <end position="184"/>
    </location>
</feature>
<reference evidence="8" key="1">
    <citation type="submission" date="2020-05" db="EMBL/GenBank/DDBJ databases">
        <authorList>
            <person name="Chiriac C."/>
            <person name="Salcher M."/>
            <person name="Ghai R."/>
            <person name="Kavagutti S V."/>
        </authorList>
    </citation>
    <scope>NUCLEOTIDE SEQUENCE</scope>
</reference>
<evidence type="ECO:0000256" key="4">
    <source>
        <dbReference type="ARBA" id="ARBA00022989"/>
    </source>
</evidence>
<comment type="subcellular location">
    <subcellularLocation>
        <location evidence="1">Cell membrane</location>
        <topology evidence="1">Multi-pass membrane protein</topology>
    </subcellularLocation>
</comment>
<keyword evidence="5 6" id="KW-0472">Membrane</keyword>
<evidence type="ECO:0000256" key="5">
    <source>
        <dbReference type="ARBA" id="ARBA00023136"/>
    </source>
</evidence>
<proteinExistence type="predicted"/>
<sequence>MTNLLEPLISSLANHLGAASTLGLMPTPEGLLNSLGSFATIGLIAIIFAESGLLLGFFLPGDSLLFTAGLFAAKGDLNLAWILLGCFLAAVAGDQVGYLFGKRVGPSLFGRPDSKVFKQKYVAQADAFFQRHGAKTIVLARFVPIIRTFAPILAGVGRMRYRQFVIYNVVGGFVWSFGVILLGYWLGNVPWVKDNIEIVLIGIVLISVIPALIEILRHRNEEAAPPPSTPSAS</sequence>
<dbReference type="InterPro" id="IPR032818">
    <property type="entry name" value="DedA-like"/>
</dbReference>
<organism evidence="8">
    <name type="scientific">freshwater metagenome</name>
    <dbReference type="NCBI Taxonomy" id="449393"/>
    <lineage>
        <taxon>unclassified sequences</taxon>
        <taxon>metagenomes</taxon>
        <taxon>ecological metagenomes</taxon>
    </lineage>
</organism>
<feature type="transmembrane region" description="Helical" evidence="6">
    <location>
        <begin position="164"/>
        <end position="186"/>
    </location>
</feature>
<dbReference type="GO" id="GO:0005886">
    <property type="term" value="C:plasma membrane"/>
    <property type="evidence" value="ECO:0007669"/>
    <property type="project" value="UniProtKB-SubCell"/>
</dbReference>
<feature type="transmembrane region" description="Helical" evidence="6">
    <location>
        <begin position="35"/>
        <end position="59"/>
    </location>
</feature>
<evidence type="ECO:0000259" key="7">
    <source>
        <dbReference type="Pfam" id="PF09335"/>
    </source>
</evidence>
<keyword evidence="4 6" id="KW-1133">Transmembrane helix</keyword>
<dbReference type="AlphaFoldDB" id="A0A6J7KNQ4"/>
<evidence type="ECO:0000256" key="3">
    <source>
        <dbReference type="ARBA" id="ARBA00022692"/>
    </source>
</evidence>
<dbReference type="PANTHER" id="PTHR30353:SF0">
    <property type="entry name" value="TRANSMEMBRANE PROTEIN"/>
    <property type="match status" value="1"/>
</dbReference>
<keyword evidence="2" id="KW-1003">Cell membrane</keyword>
<name>A0A6J7KNQ4_9ZZZZ</name>
<dbReference type="PANTHER" id="PTHR30353">
    <property type="entry name" value="INNER MEMBRANE PROTEIN DEDA-RELATED"/>
    <property type="match status" value="1"/>
</dbReference>
<evidence type="ECO:0000256" key="6">
    <source>
        <dbReference type="SAM" id="Phobius"/>
    </source>
</evidence>
<dbReference type="Pfam" id="PF09335">
    <property type="entry name" value="VTT_dom"/>
    <property type="match status" value="1"/>
</dbReference>
<accession>A0A6J7KNQ4</accession>
<dbReference type="InterPro" id="IPR032816">
    <property type="entry name" value="VTT_dom"/>
</dbReference>
<protein>
    <submittedName>
        <fullName evidence="8">Unannotated protein</fullName>
    </submittedName>
</protein>
<dbReference type="EMBL" id="CAFBNL010000072">
    <property type="protein sequence ID" value="CAB4958078.1"/>
    <property type="molecule type" value="Genomic_DNA"/>
</dbReference>
<gene>
    <name evidence="8" type="ORF">UFOPK3789_01111</name>
</gene>
<evidence type="ECO:0000313" key="8">
    <source>
        <dbReference type="EMBL" id="CAB4958078.1"/>
    </source>
</evidence>
<evidence type="ECO:0000256" key="2">
    <source>
        <dbReference type="ARBA" id="ARBA00022475"/>
    </source>
</evidence>